<accession>A0A8A0RPE7</accession>
<reference evidence="7" key="1">
    <citation type="submission" date="2020-07" db="EMBL/GenBank/DDBJ databases">
        <title>Koleobacter methoxysyntrophicus gen. nov., sp. nov., a novel anaerobic bacterium isolated from deep subsurface oil field and proposal of Koleobacterales ord. nov. in the phylum Firmicutes.</title>
        <authorList>
            <person name="Sakamoto S."/>
            <person name="Tamaki H."/>
        </authorList>
    </citation>
    <scope>NUCLEOTIDE SEQUENCE</scope>
    <source>
        <strain evidence="7">NRmbB1</strain>
    </source>
</reference>
<proteinExistence type="inferred from homology"/>
<dbReference type="KEGG" id="kme:H0A61_02163"/>
<dbReference type="InterPro" id="IPR001584">
    <property type="entry name" value="Integrase_cat-core"/>
</dbReference>
<dbReference type="Proteomes" id="UP000662904">
    <property type="component" value="Chromosome"/>
</dbReference>
<evidence type="ECO:0000256" key="4">
    <source>
        <dbReference type="ARBA" id="ARBA00023172"/>
    </source>
</evidence>
<dbReference type="InterPro" id="IPR054353">
    <property type="entry name" value="IstA-like_C"/>
</dbReference>
<keyword evidence="3" id="KW-0238">DNA-binding</keyword>
<comment type="similarity">
    <text evidence="1">Belongs to the transposase IS21/IS408/IS1162 family.</text>
</comment>
<feature type="domain" description="HTH IS21-type" evidence="5">
    <location>
        <begin position="3"/>
        <end position="69"/>
    </location>
</feature>
<dbReference type="GO" id="GO:0015074">
    <property type="term" value="P:DNA integration"/>
    <property type="evidence" value="ECO:0007669"/>
    <property type="project" value="InterPro"/>
</dbReference>
<dbReference type="Pfam" id="PF22483">
    <property type="entry name" value="Mu-transpos_C_2"/>
    <property type="match status" value="1"/>
</dbReference>
<evidence type="ECO:0000256" key="3">
    <source>
        <dbReference type="ARBA" id="ARBA00023125"/>
    </source>
</evidence>
<dbReference type="PANTHER" id="PTHR35004">
    <property type="entry name" value="TRANSPOSASE RV3428C-RELATED"/>
    <property type="match status" value="1"/>
</dbReference>
<dbReference type="PROSITE" id="PS50531">
    <property type="entry name" value="HTH_IS21"/>
    <property type="match status" value="1"/>
</dbReference>
<dbReference type="EMBL" id="CP059066">
    <property type="protein sequence ID" value="QSQ09782.1"/>
    <property type="molecule type" value="Genomic_DNA"/>
</dbReference>
<organism evidence="7 8">
    <name type="scientific">Koleobacter methoxysyntrophicus</name>
    <dbReference type="NCBI Taxonomy" id="2751313"/>
    <lineage>
        <taxon>Bacteria</taxon>
        <taxon>Bacillati</taxon>
        <taxon>Bacillota</taxon>
        <taxon>Clostridia</taxon>
        <taxon>Koleobacterales</taxon>
        <taxon>Koleobacteraceae</taxon>
        <taxon>Koleobacter</taxon>
    </lineage>
</organism>
<dbReference type="NCBIfam" id="NF033546">
    <property type="entry name" value="transpos_IS21"/>
    <property type="match status" value="1"/>
</dbReference>
<evidence type="ECO:0000313" key="8">
    <source>
        <dbReference type="Proteomes" id="UP000662904"/>
    </source>
</evidence>
<dbReference type="Pfam" id="PF06056">
    <property type="entry name" value="Terminase_5"/>
    <property type="match status" value="1"/>
</dbReference>
<keyword evidence="8" id="KW-1185">Reference proteome</keyword>
<protein>
    <recommendedName>
        <fullName evidence="9">Integrase core domain protein</fullName>
    </recommendedName>
</protein>
<evidence type="ECO:0008006" key="9">
    <source>
        <dbReference type="Google" id="ProtNLM"/>
    </source>
</evidence>
<dbReference type="GO" id="GO:0032196">
    <property type="term" value="P:transposition"/>
    <property type="evidence" value="ECO:0007669"/>
    <property type="project" value="UniProtKB-KW"/>
</dbReference>
<dbReference type="PANTHER" id="PTHR35004:SF7">
    <property type="entry name" value="INTEGRASE PROTEIN"/>
    <property type="match status" value="1"/>
</dbReference>
<evidence type="ECO:0000259" key="5">
    <source>
        <dbReference type="PROSITE" id="PS50531"/>
    </source>
</evidence>
<feature type="domain" description="Integrase catalytic" evidence="6">
    <location>
        <begin position="126"/>
        <end position="299"/>
    </location>
</feature>
<dbReference type="AlphaFoldDB" id="A0A8A0RPE7"/>
<dbReference type="GO" id="GO:0006310">
    <property type="term" value="P:DNA recombination"/>
    <property type="evidence" value="ECO:0007669"/>
    <property type="project" value="UniProtKB-KW"/>
</dbReference>
<dbReference type="InterPro" id="IPR010332">
    <property type="entry name" value="ATPase_terminase-su_N"/>
</dbReference>
<evidence type="ECO:0000313" key="7">
    <source>
        <dbReference type="EMBL" id="QSQ09782.1"/>
    </source>
</evidence>
<name>A0A8A0RPE7_9FIRM</name>
<sequence>MADINSIREMFFLKGMNKSEIARETGIDRKTIRKYINQDDWNMVPRLKAENSGKFPKLEPFKADIDSWLEEDRRVRRKQRHTAKRVYDRLKEKYPDTFNCSYRTVAGYVAKKKKELKLRSDCKLPLEHIPGEAQVDFGKADFYENGTFYSGAYINLSFPHSNGGYIQLFKGENTECLLEGLKKIFEHIGGVPYRLWFDNASTMVTNILKDGKRELTEAFLRFKQHYGFEAVFCNPASGHEKGHVETKVGYHRRNMLVPVPRFEDLNSFNQELLKKCDENMQREHYRKEKVIAELFEEDKKALLPLPKNPYEVCSYETVKTNTYAKFSLNGGRHIYSTAPKFANSRVLVKITPHEVIVLDENHREIVRHRRLYGNNKQESMNWLPYLTQLSRCPGALKYSGIYKMLPEPLKEYMDRCSRSKRSQTLKILANLTQDSGFEKAVETFHEALKLGVDDMDSIIALHKRLTDITPDIKLNKLPDNLPYLKPYNLDIRSYDRAFLKGGRELC</sequence>
<keyword evidence="2" id="KW-0815">Transposition</keyword>
<dbReference type="RefSeq" id="WP_206707119.1">
    <property type="nucleotide sequence ID" value="NZ_CP059066.1"/>
</dbReference>
<dbReference type="InterPro" id="IPR017894">
    <property type="entry name" value="HTH_IS21_transposase_type"/>
</dbReference>
<evidence type="ECO:0000256" key="2">
    <source>
        <dbReference type="ARBA" id="ARBA00022578"/>
    </source>
</evidence>
<dbReference type="PROSITE" id="PS50994">
    <property type="entry name" value="INTEGRASE"/>
    <property type="match status" value="1"/>
</dbReference>
<keyword evidence="4" id="KW-0233">DNA recombination</keyword>
<evidence type="ECO:0000256" key="1">
    <source>
        <dbReference type="ARBA" id="ARBA00009277"/>
    </source>
</evidence>
<evidence type="ECO:0000259" key="6">
    <source>
        <dbReference type="PROSITE" id="PS50994"/>
    </source>
</evidence>
<dbReference type="GO" id="GO:0003677">
    <property type="term" value="F:DNA binding"/>
    <property type="evidence" value="ECO:0007669"/>
    <property type="project" value="UniProtKB-KW"/>
</dbReference>
<dbReference type="Gene3D" id="1.10.10.60">
    <property type="entry name" value="Homeodomain-like"/>
    <property type="match status" value="1"/>
</dbReference>
<gene>
    <name evidence="7" type="ORF">H0A61_02163</name>
</gene>